<reference evidence="2" key="1">
    <citation type="submission" date="2021-01" db="EMBL/GenBank/DDBJ databases">
        <authorList>
            <person name="Corre E."/>
            <person name="Pelletier E."/>
            <person name="Niang G."/>
            <person name="Scheremetjew M."/>
            <person name="Finn R."/>
            <person name="Kale V."/>
            <person name="Holt S."/>
            <person name="Cochrane G."/>
            <person name="Meng A."/>
            <person name="Brown T."/>
            <person name="Cohen L."/>
        </authorList>
    </citation>
    <scope>NUCLEOTIDE SEQUENCE</scope>
</reference>
<feature type="compositionally biased region" description="Polar residues" evidence="1">
    <location>
        <begin position="61"/>
        <end position="73"/>
    </location>
</feature>
<proteinExistence type="predicted"/>
<sequence length="90" mass="9839">MCRQDCVRVHDSASEVQRHNLLVRVLQRDLRAAHGSPLTVRLDRAETARATEDGSDGWRSSCDSPTGSSTAESTGDEESRAISRVSGLRD</sequence>
<protein>
    <submittedName>
        <fullName evidence="2">Uncharacterized protein</fullName>
    </submittedName>
</protein>
<organism evidence="2">
    <name type="scientific">Noctiluca scintillans</name>
    <name type="common">Sea sparkle</name>
    <name type="synonym">Red tide dinoflagellate</name>
    <dbReference type="NCBI Taxonomy" id="2966"/>
    <lineage>
        <taxon>Eukaryota</taxon>
        <taxon>Sar</taxon>
        <taxon>Alveolata</taxon>
        <taxon>Dinophyceae</taxon>
        <taxon>Noctilucales</taxon>
        <taxon>Noctilucaceae</taxon>
        <taxon>Noctiluca</taxon>
    </lineage>
</organism>
<feature type="region of interest" description="Disordered" evidence="1">
    <location>
        <begin position="43"/>
        <end position="90"/>
    </location>
</feature>
<accession>A0A7S0ZU41</accession>
<dbReference type="AlphaFoldDB" id="A0A7S0ZU41"/>
<dbReference type="EMBL" id="HBFQ01009285">
    <property type="protein sequence ID" value="CAD8832174.1"/>
    <property type="molecule type" value="Transcribed_RNA"/>
</dbReference>
<evidence type="ECO:0000256" key="1">
    <source>
        <dbReference type="SAM" id="MobiDB-lite"/>
    </source>
</evidence>
<feature type="compositionally biased region" description="Basic and acidic residues" evidence="1">
    <location>
        <begin position="43"/>
        <end position="52"/>
    </location>
</feature>
<evidence type="ECO:0000313" key="2">
    <source>
        <dbReference type="EMBL" id="CAD8832174.1"/>
    </source>
</evidence>
<gene>
    <name evidence="2" type="ORF">NSCI0253_LOCUS6521</name>
</gene>
<name>A0A7S0ZU41_NOCSC</name>
<feature type="compositionally biased region" description="Basic and acidic residues" evidence="1">
    <location>
        <begin position="77"/>
        <end position="90"/>
    </location>
</feature>